<keyword evidence="1" id="KW-0805">Transcription regulation</keyword>
<protein>
    <recommendedName>
        <fullName evidence="5">NAC domain-containing protein</fullName>
    </recommendedName>
</protein>
<dbReference type="InterPro" id="IPR036093">
    <property type="entry name" value="NAC_dom_sf"/>
</dbReference>
<keyword evidence="4" id="KW-0539">Nucleus</keyword>
<dbReference type="Pfam" id="PF02365">
    <property type="entry name" value="NAM"/>
    <property type="match status" value="1"/>
</dbReference>
<organism evidence="6">
    <name type="scientific">Fagus sylvatica</name>
    <name type="common">Beechnut</name>
    <dbReference type="NCBI Taxonomy" id="28930"/>
    <lineage>
        <taxon>Eukaryota</taxon>
        <taxon>Viridiplantae</taxon>
        <taxon>Streptophyta</taxon>
        <taxon>Embryophyta</taxon>
        <taxon>Tracheophyta</taxon>
        <taxon>Spermatophyta</taxon>
        <taxon>Magnoliopsida</taxon>
        <taxon>eudicotyledons</taxon>
        <taxon>Gunneridae</taxon>
        <taxon>Pentapetalae</taxon>
        <taxon>rosids</taxon>
        <taxon>fabids</taxon>
        <taxon>Fagales</taxon>
        <taxon>Fagaceae</taxon>
        <taxon>Fagus</taxon>
    </lineage>
</organism>
<proteinExistence type="predicted"/>
<dbReference type="Gene3D" id="2.170.150.80">
    <property type="entry name" value="NAC domain"/>
    <property type="match status" value="1"/>
</dbReference>
<accession>A0A2N9GD69</accession>
<evidence type="ECO:0000256" key="3">
    <source>
        <dbReference type="ARBA" id="ARBA00023163"/>
    </source>
</evidence>
<gene>
    <name evidence="6" type="ORF">FSB_LOCUS25444</name>
</gene>
<dbReference type="PROSITE" id="PS51005">
    <property type="entry name" value="NAC"/>
    <property type="match status" value="1"/>
</dbReference>
<dbReference type="GO" id="GO:0003677">
    <property type="term" value="F:DNA binding"/>
    <property type="evidence" value="ECO:0007669"/>
    <property type="project" value="UniProtKB-KW"/>
</dbReference>
<dbReference type="EMBL" id="OIVN01001779">
    <property type="protein sequence ID" value="SPC97562.1"/>
    <property type="molecule type" value="Genomic_DNA"/>
</dbReference>
<name>A0A2N9GD69_FAGSY</name>
<sequence length="162" mass="18711">MMPDPYAWEAFLSVPTDCEFCSEDEEVVYYYLHPKVIGEPLESEGSLPELDLNGVKEPHTIWNGDQADLYFFTTVSAAQSLLKTWSNVSSEVIYEKDTSFPIAIKQQFYYQNPDAPQICCWSMFEYSLDVEGSVLLLPSNQSSSYVVCQLHNMFEWCEIYDY</sequence>
<evidence type="ECO:0000256" key="2">
    <source>
        <dbReference type="ARBA" id="ARBA00023125"/>
    </source>
</evidence>
<evidence type="ECO:0000259" key="5">
    <source>
        <dbReference type="PROSITE" id="PS51005"/>
    </source>
</evidence>
<dbReference type="InterPro" id="IPR003441">
    <property type="entry name" value="NAC-dom"/>
</dbReference>
<feature type="domain" description="NAC" evidence="5">
    <location>
        <begin position="14"/>
        <end position="153"/>
    </location>
</feature>
<dbReference type="AlphaFoldDB" id="A0A2N9GD69"/>
<dbReference type="SUPFAM" id="SSF101941">
    <property type="entry name" value="NAC domain"/>
    <property type="match status" value="1"/>
</dbReference>
<keyword evidence="2" id="KW-0238">DNA-binding</keyword>
<evidence type="ECO:0000256" key="1">
    <source>
        <dbReference type="ARBA" id="ARBA00023015"/>
    </source>
</evidence>
<evidence type="ECO:0000256" key="4">
    <source>
        <dbReference type="ARBA" id="ARBA00023242"/>
    </source>
</evidence>
<reference evidence="6" key="1">
    <citation type="submission" date="2018-02" db="EMBL/GenBank/DDBJ databases">
        <authorList>
            <person name="Cohen D.B."/>
            <person name="Kent A.D."/>
        </authorList>
    </citation>
    <scope>NUCLEOTIDE SEQUENCE</scope>
</reference>
<keyword evidence="3" id="KW-0804">Transcription</keyword>
<dbReference type="GO" id="GO:0006355">
    <property type="term" value="P:regulation of DNA-templated transcription"/>
    <property type="evidence" value="ECO:0007669"/>
    <property type="project" value="InterPro"/>
</dbReference>
<evidence type="ECO:0000313" key="6">
    <source>
        <dbReference type="EMBL" id="SPC97562.1"/>
    </source>
</evidence>